<accession>A0A238LKP4</accession>
<dbReference type="OrthoDB" id="8546410at2"/>
<dbReference type="Proteomes" id="UP000201613">
    <property type="component" value="Unassembled WGS sequence"/>
</dbReference>
<feature type="domain" description="Helix-turn-helix" evidence="1">
    <location>
        <begin position="16"/>
        <end position="64"/>
    </location>
</feature>
<evidence type="ECO:0000259" key="1">
    <source>
        <dbReference type="Pfam" id="PF12728"/>
    </source>
</evidence>
<keyword evidence="3" id="KW-1185">Reference proteome</keyword>
<dbReference type="InterPro" id="IPR009061">
    <property type="entry name" value="DNA-bd_dom_put_sf"/>
</dbReference>
<dbReference type="Pfam" id="PF12728">
    <property type="entry name" value="HTH_17"/>
    <property type="match status" value="1"/>
</dbReference>
<evidence type="ECO:0000313" key="3">
    <source>
        <dbReference type="Proteomes" id="UP000201613"/>
    </source>
</evidence>
<protein>
    <submittedName>
        <fullName evidence="2">Helix-turn-helix domain protein</fullName>
    </submittedName>
</protein>
<dbReference type="EMBL" id="FXZK01000015">
    <property type="protein sequence ID" value="SMY09955.1"/>
    <property type="molecule type" value="Genomic_DNA"/>
</dbReference>
<dbReference type="InterPro" id="IPR041657">
    <property type="entry name" value="HTH_17"/>
</dbReference>
<dbReference type="SUPFAM" id="SSF46955">
    <property type="entry name" value="Putative DNA-binding domain"/>
    <property type="match status" value="1"/>
</dbReference>
<gene>
    <name evidence="2" type="ORF">LOM8899_04128</name>
</gene>
<proteinExistence type="predicted"/>
<evidence type="ECO:0000313" key="2">
    <source>
        <dbReference type="EMBL" id="SMY09955.1"/>
    </source>
</evidence>
<reference evidence="3" key="1">
    <citation type="submission" date="2017-05" db="EMBL/GenBank/DDBJ databases">
        <authorList>
            <person name="Rodrigo-Torres L."/>
            <person name="Arahal R. D."/>
            <person name="Lucena T."/>
        </authorList>
    </citation>
    <scope>NUCLEOTIDE SEQUENCE [LARGE SCALE GENOMIC DNA]</scope>
    <source>
        <strain evidence="3">CECT 8899</strain>
    </source>
</reference>
<sequence length="138" mass="15364">MPKKARLSGIKAFRTYTINEAAEVSGVSPRTISNWVKGGLSVLDDERPVLIRGDDLRDYIKSQRSERSRKTRLDTFYCVRCKAQRAAAAAMADCDLKHGRARLTALCESCGTVVSKPVAEAKITELGRTLDLRIERHV</sequence>
<organism evidence="2 3">
    <name type="scientific">Flavimaricola marinus</name>
    <dbReference type="NCBI Taxonomy" id="1819565"/>
    <lineage>
        <taxon>Bacteria</taxon>
        <taxon>Pseudomonadati</taxon>
        <taxon>Pseudomonadota</taxon>
        <taxon>Alphaproteobacteria</taxon>
        <taxon>Rhodobacterales</taxon>
        <taxon>Paracoccaceae</taxon>
        <taxon>Flavimaricola</taxon>
    </lineage>
</organism>
<name>A0A238LKP4_9RHOB</name>
<dbReference type="AlphaFoldDB" id="A0A238LKP4"/>
<dbReference type="RefSeq" id="WP_093994128.1">
    <property type="nucleotide sequence ID" value="NZ_FXZK01000015.1"/>
</dbReference>